<dbReference type="Pfam" id="PF01253">
    <property type="entry name" value="SUI1"/>
    <property type="match status" value="2"/>
</dbReference>
<gene>
    <name evidence="4" type="primary">EIF1B</name>
    <name evidence="4" type="ORF">Tcan_09585</name>
</gene>
<dbReference type="CDD" id="cd11566">
    <property type="entry name" value="eIF1_SUI1"/>
    <property type="match status" value="1"/>
</dbReference>
<dbReference type="Proteomes" id="UP000031036">
    <property type="component" value="Unassembled WGS sequence"/>
</dbReference>
<keyword evidence="5" id="KW-1185">Reference proteome</keyword>
<accession>A0A0B2VGC0</accession>
<feature type="domain" description="SUI1" evidence="3">
    <location>
        <begin position="30"/>
        <end position="64"/>
    </location>
</feature>
<dbReference type="PANTHER" id="PTHR10388">
    <property type="entry name" value="EUKARYOTIC TRANSLATION INITIATION FACTOR SUI1"/>
    <property type="match status" value="1"/>
</dbReference>
<comment type="caution">
    <text evidence="4">The sequence shown here is derived from an EMBL/GenBank/DDBJ whole genome shotgun (WGS) entry which is preliminary data.</text>
</comment>
<feature type="domain" description="SUI1" evidence="3">
    <location>
        <begin position="160"/>
        <end position="200"/>
    </location>
</feature>
<reference evidence="4 5" key="1">
    <citation type="submission" date="2014-11" db="EMBL/GenBank/DDBJ databases">
        <title>Genetic blueprint of the zoonotic pathogen Toxocara canis.</title>
        <authorList>
            <person name="Zhu X.-Q."/>
            <person name="Korhonen P.K."/>
            <person name="Cai H."/>
            <person name="Young N.D."/>
            <person name="Nejsum P."/>
            <person name="von Samson-Himmelstjerna G."/>
            <person name="Boag P.R."/>
            <person name="Tan P."/>
            <person name="Li Q."/>
            <person name="Min J."/>
            <person name="Yang Y."/>
            <person name="Wang X."/>
            <person name="Fang X."/>
            <person name="Hall R.S."/>
            <person name="Hofmann A."/>
            <person name="Sternberg P.W."/>
            <person name="Jex A.R."/>
            <person name="Gasser R.B."/>
        </authorList>
    </citation>
    <scope>NUCLEOTIDE SEQUENCE [LARGE SCALE GENOMIC DNA]</scope>
    <source>
        <strain evidence="4">PN_DK_2014</strain>
    </source>
</reference>
<dbReference type="STRING" id="6265.A0A0B2VGC0"/>
<dbReference type="Gene3D" id="3.30.780.10">
    <property type="entry name" value="SUI1-like domain"/>
    <property type="match status" value="2"/>
</dbReference>
<evidence type="ECO:0000256" key="1">
    <source>
        <dbReference type="ARBA" id="ARBA00005422"/>
    </source>
</evidence>
<evidence type="ECO:0000256" key="2">
    <source>
        <dbReference type="ARBA" id="ARBA00022917"/>
    </source>
</evidence>
<evidence type="ECO:0000259" key="3">
    <source>
        <dbReference type="PROSITE" id="PS50296"/>
    </source>
</evidence>
<dbReference type="AlphaFoldDB" id="A0A0B2VGC0"/>
<protein>
    <submittedName>
        <fullName evidence="4">Eukaryotic translation initiation factor 1b</fullName>
    </submittedName>
</protein>
<dbReference type="GO" id="GO:0003743">
    <property type="term" value="F:translation initiation factor activity"/>
    <property type="evidence" value="ECO:0007669"/>
    <property type="project" value="UniProtKB-KW"/>
</dbReference>
<evidence type="ECO:0000313" key="5">
    <source>
        <dbReference type="Proteomes" id="UP000031036"/>
    </source>
</evidence>
<dbReference type="InterPro" id="IPR036877">
    <property type="entry name" value="SUI1_dom_sf"/>
</dbReference>
<comment type="similarity">
    <text evidence="1">Belongs to the SUI1 family.</text>
</comment>
<sequence length="212" mass="24187">MAETSIQNLNKPKDAFEQLEDEEGTRQGFCHIRIQQRTGRKTITTVQGIAPEYDLKKIVRYLKKVGPMSASEFIANNAKMIYGINEHFNVLQLMPCYSMPQYCHLHELNCTVRALDCSPNLGNVANFVDEADLFHSDPIAFVESNIDLVNDADYIVVYKKTFSMEYNCNGTTVEHPEYGEVIQLTGDQRQHIKDFLCKVGIVKEENCKIHGF</sequence>
<evidence type="ECO:0000313" key="4">
    <source>
        <dbReference type="EMBL" id="KHN80477.1"/>
    </source>
</evidence>
<dbReference type="OrthoDB" id="10248435at2759"/>
<name>A0A0B2VGC0_TOXCA</name>
<keyword evidence="2" id="KW-0648">Protein biosynthesis</keyword>
<dbReference type="InterPro" id="IPR001950">
    <property type="entry name" value="SUI1"/>
</dbReference>
<dbReference type="PROSITE" id="PS50296">
    <property type="entry name" value="SUI1"/>
    <property type="match status" value="2"/>
</dbReference>
<dbReference type="SUPFAM" id="SSF55159">
    <property type="entry name" value="eIF1-like"/>
    <property type="match status" value="2"/>
</dbReference>
<keyword evidence="4" id="KW-0396">Initiation factor</keyword>
<dbReference type="EMBL" id="JPKZ01001740">
    <property type="protein sequence ID" value="KHN80477.1"/>
    <property type="molecule type" value="Genomic_DNA"/>
</dbReference>
<organism evidence="4 5">
    <name type="scientific">Toxocara canis</name>
    <name type="common">Canine roundworm</name>
    <dbReference type="NCBI Taxonomy" id="6265"/>
    <lineage>
        <taxon>Eukaryota</taxon>
        <taxon>Metazoa</taxon>
        <taxon>Ecdysozoa</taxon>
        <taxon>Nematoda</taxon>
        <taxon>Chromadorea</taxon>
        <taxon>Rhabditida</taxon>
        <taxon>Spirurina</taxon>
        <taxon>Ascaridomorpha</taxon>
        <taxon>Ascaridoidea</taxon>
        <taxon>Toxocaridae</taxon>
        <taxon>Toxocara</taxon>
    </lineage>
</organism>
<dbReference type="InterPro" id="IPR005874">
    <property type="entry name" value="SUI1_euk"/>
</dbReference>
<proteinExistence type="inferred from homology"/>